<dbReference type="GO" id="GO:0008395">
    <property type="term" value="F:steroid hydroxylase activity"/>
    <property type="evidence" value="ECO:0007669"/>
    <property type="project" value="TreeGrafter"/>
</dbReference>
<dbReference type="SUPFAM" id="SSF48264">
    <property type="entry name" value="Cytochrome P450"/>
    <property type="match status" value="1"/>
</dbReference>
<keyword evidence="4 8" id="KW-0479">Metal-binding</keyword>
<dbReference type="CDD" id="cd11033">
    <property type="entry name" value="CYP142-like"/>
    <property type="match status" value="1"/>
</dbReference>
<comment type="cofactor">
    <cofactor evidence="1">
        <name>heme</name>
        <dbReference type="ChEBI" id="CHEBI:30413"/>
    </cofactor>
</comment>
<protein>
    <submittedName>
        <fullName evidence="9">Cytochrome P450</fullName>
    </submittedName>
</protein>
<dbReference type="InterPro" id="IPR001128">
    <property type="entry name" value="Cyt_P450"/>
</dbReference>
<dbReference type="Gene3D" id="1.10.630.10">
    <property type="entry name" value="Cytochrome P450"/>
    <property type="match status" value="1"/>
</dbReference>
<dbReference type="PANTHER" id="PTHR46696:SF4">
    <property type="entry name" value="BIOTIN BIOSYNTHESIS CYTOCHROME P450"/>
    <property type="match status" value="1"/>
</dbReference>
<evidence type="ECO:0000313" key="9">
    <source>
        <dbReference type="EMBL" id="PCK28719.1"/>
    </source>
</evidence>
<evidence type="ECO:0000256" key="7">
    <source>
        <dbReference type="ARBA" id="ARBA00023033"/>
    </source>
</evidence>
<comment type="caution">
    <text evidence="9">The sequence shown here is derived from an EMBL/GenBank/DDBJ whole genome shotgun (WGS) entry which is preliminary data.</text>
</comment>
<dbReference type="PRINTS" id="PR00359">
    <property type="entry name" value="BP450"/>
</dbReference>
<reference evidence="9 10" key="1">
    <citation type="submission" date="2017-07" db="EMBL/GenBank/DDBJ databases">
        <title>Draft sequence of Rhodococcus enclensis 23b-28.</title>
        <authorList>
            <person name="Besaury L."/>
            <person name="Sancelme M."/>
            <person name="Amato P."/>
            <person name="Lallement A."/>
            <person name="Delort A.-M."/>
        </authorList>
    </citation>
    <scope>NUCLEOTIDE SEQUENCE [LARGE SCALE GENOMIC DNA]</scope>
    <source>
        <strain evidence="9 10">23b-28</strain>
    </source>
</reference>
<gene>
    <name evidence="9" type="ORF">CHR55_05270</name>
</gene>
<evidence type="ECO:0000256" key="5">
    <source>
        <dbReference type="ARBA" id="ARBA00023002"/>
    </source>
</evidence>
<dbReference type="GO" id="GO:0036199">
    <property type="term" value="F:cholest-4-en-3-one 26-monooxygenase activity"/>
    <property type="evidence" value="ECO:0007669"/>
    <property type="project" value="TreeGrafter"/>
</dbReference>
<dbReference type="GO" id="GO:0020037">
    <property type="term" value="F:heme binding"/>
    <property type="evidence" value="ECO:0007669"/>
    <property type="project" value="InterPro"/>
</dbReference>
<evidence type="ECO:0000256" key="4">
    <source>
        <dbReference type="ARBA" id="ARBA00022723"/>
    </source>
</evidence>
<dbReference type="GO" id="GO:0005506">
    <property type="term" value="F:iron ion binding"/>
    <property type="evidence" value="ECO:0007669"/>
    <property type="project" value="InterPro"/>
</dbReference>
<dbReference type="Proteomes" id="UP000230886">
    <property type="component" value="Unassembled WGS sequence"/>
</dbReference>
<dbReference type="InterPro" id="IPR017972">
    <property type="entry name" value="Cyt_P450_CS"/>
</dbReference>
<dbReference type="InterPro" id="IPR036396">
    <property type="entry name" value="Cyt_P450_sf"/>
</dbReference>
<keyword evidence="7 8" id="KW-0503">Monooxygenase</keyword>
<comment type="similarity">
    <text evidence="2 8">Belongs to the cytochrome P450 family.</text>
</comment>
<accession>A0A2A5JHL7</accession>
<evidence type="ECO:0000256" key="2">
    <source>
        <dbReference type="ARBA" id="ARBA00010617"/>
    </source>
</evidence>
<dbReference type="PROSITE" id="PS00086">
    <property type="entry name" value="CYTOCHROME_P450"/>
    <property type="match status" value="1"/>
</dbReference>
<evidence type="ECO:0000313" key="10">
    <source>
        <dbReference type="Proteomes" id="UP000230886"/>
    </source>
</evidence>
<dbReference type="RefSeq" id="WP_099697052.1">
    <property type="nucleotide sequence ID" value="NZ_NOVD01000002.1"/>
</dbReference>
<name>A0A2A5JHL7_RHOSG</name>
<proteinExistence type="inferred from homology"/>
<sequence>MATRPTFDLIDGRFYSGDLGNVRDAYAWMRDHEPVYRDDANGITAAASYDAVVAAERDPELFSNAGGIRPETGPLPQMIDMDDPQHLTRRRLVNAGFTRKKVEAKAGRIREICDQLIDAVCEKGEADFVADLAAPLPMAIIGDMLGVRPEERALFLRWSDDLVKALGSNASQDQLQAMMVAYVDFTAYMMRTIAERRSDPADDLVSTLIHSAVDGEALSDQEIVNESLLILIGGDETTRHVLSGGMEQLLRHPDQRRELVDDPDAIPLAMEEMLRWSSPIKNMARTLTRDTDFFGAQLKAGEKMLLLFESANFDESVFLNAERFDVGRTPNPHVAFGFGSHFCLGNQLARLEGRIMFEQLFARLPGMALATDAPLQRRAANFVSGLESMPVRFTASAPSAG</sequence>
<keyword evidence="3 8" id="KW-0349">Heme</keyword>
<keyword evidence="5 8" id="KW-0560">Oxidoreductase</keyword>
<dbReference type="FunFam" id="1.10.630.10:FF:000018">
    <property type="entry name" value="Cytochrome P450 monooxygenase"/>
    <property type="match status" value="1"/>
</dbReference>
<dbReference type="AlphaFoldDB" id="A0A2A5JHL7"/>
<evidence type="ECO:0000256" key="1">
    <source>
        <dbReference type="ARBA" id="ARBA00001971"/>
    </source>
</evidence>
<dbReference type="EMBL" id="NOVD01000002">
    <property type="protein sequence ID" value="PCK28719.1"/>
    <property type="molecule type" value="Genomic_DNA"/>
</dbReference>
<dbReference type="Pfam" id="PF00067">
    <property type="entry name" value="p450"/>
    <property type="match status" value="2"/>
</dbReference>
<keyword evidence="6 8" id="KW-0408">Iron</keyword>
<organism evidence="9 10">
    <name type="scientific">Rhodococcus qingshengii</name>
    <dbReference type="NCBI Taxonomy" id="334542"/>
    <lineage>
        <taxon>Bacteria</taxon>
        <taxon>Bacillati</taxon>
        <taxon>Actinomycetota</taxon>
        <taxon>Actinomycetes</taxon>
        <taxon>Mycobacteriales</taxon>
        <taxon>Nocardiaceae</taxon>
        <taxon>Rhodococcus</taxon>
        <taxon>Rhodococcus erythropolis group</taxon>
    </lineage>
</organism>
<dbReference type="InterPro" id="IPR002397">
    <property type="entry name" value="Cyt_P450_B"/>
</dbReference>
<evidence type="ECO:0000256" key="3">
    <source>
        <dbReference type="ARBA" id="ARBA00022617"/>
    </source>
</evidence>
<dbReference type="PANTHER" id="PTHR46696">
    <property type="entry name" value="P450, PUTATIVE (EUROFUNG)-RELATED"/>
    <property type="match status" value="1"/>
</dbReference>
<evidence type="ECO:0000256" key="8">
    <source>
        <dbReference type="RuleBase" id="RU000461"/>
    </source>
</evidence>
<dbReference type="GO" id="GO:0006707">
    <property type="term" value="P:cholesterol catabolic process"/>
    <property type="evidence" value="ECO:0007669"/>
    <property type="project" value="TreeGrafter"/>
</dbReference>
<evidence type="ECO:0000256" key="6">
    <source>
        <dbReference type="ARBA" id="ARBA00023004"/>
    </source>
</evidence>